<keyword evidence="4" id="KW-1185">Reference proteome</keyword>
<dbReference type="Proteomes" id="UP000258309">
    <property type="component" value="Unassembled WGS sequence"/>
</dbReference>
<dbReference type="PANTHER" id="PTHR35394">
    <property type="entry name" value="DUF3176 DOMAIN-CONTAINING PROTEIN"/>
    <property type="match status" value="1"/>
</dbReference>
<feature type="non-terminal residue" evidence="3">
    <location>
        <position position="1"/>
    </location>
</feature>
<dbReference type="OrthoDB" id="5242705at2759"/>
<comment type="caution">
    <text evidence="3">The sequence shown here is derived from an EMBL/GenBank/DDBJ whole genome shotgun (WGS) entry which is preliminary data.</text>
</comment>
<feature type="compositionally biased region" description="Polar residues" evidence="1">
    <location>
        <begin position="187"/>
        <end position="211"/>
    </location>
</feature>
<gene>
    <name evidence="3" type="ORF">B7463_g11358</name>
</gene>
<protein>
    <recommendedName>
        <fullName evidence="5">Transcription factor domain-containing protein</fullName>
    </recommendedName>
</protein>
<feature type="transmembrane region" description="Helical" evidence="2">
    <location>
        <begin position="627"/>
        <end position="649"/>
    </location>
</feature>
<evidence type="ECO:0000313" key="4">
    <source>
        <dbReference type="Proteomes" id="UP000258309"/>
    </source>
</evidence>
<accession>A0A3E2GV57</accession>
<keyword evidence="2" id="KW-1133">Transmembrane helix</keyword>
<evidence type="ECO:0000313" key="3">
    <source>
        <dbReference type="EMBL" id="RFU24980.1"/>
    </source>
</evidence>
<dbReference type="EMBL" id="NCSJ02000378">
    <property type="protein sequence ID" value="RFU24980.1"/>
    <property type="molecule type" value="Genomic_DNA"/>
</dbReference>
<proteinExistence type="predicted"/>
<name>A0A3E2GV57_SCYLI</name>
<keyword evidence="2" id="KW-0472">Membrane</keyword>
<evidence type="ECO:0008006" key="5">
    <source>
        <dbReference type="Google" id="ProtNLM"/>
    </source>
</evidence>
<evidence type="ECO:0000256" key="2">
    <source>
        <dbReference type="SAM" id="Phobius"/>
    </source>
</evidence>
<evidence type="ECO:0000256" key="1">
    <source>
        <dbReference type="SAM" id="MobiDB-lite"/>
    </source>
</evidence>
<feature type="region of interest" description="Disordered" evidence="1">
    <location>
        <begin position="100"/>
        <end position="124"/>
    </location>
</feature>
<dbReference type="AlphaFoldDB" id="A0A3E2GV57"/>
<reference evidence="3 4" key="1">
    <citation type="submission" date="2018-05" db="EMBL/GenBank/DDBJ databases">
        <title>Draft genome sequence of Scytalidium lignicola DSM 105466, a ubiquitous saprotrophic fungus.</title>
        <authorList>
            <person name="Buettner E."/>
            <person name="Gebauer A.M."/>
            <person name="Hofrichter M."/>
            <person name="Liers C."/>
            <person name="Kellner H."/>
        </authorList>
    </citation>
    <scope>NUCLEOTIDE SEQUENCE [LARGE SCALE GENOMIC DNA]</scope>
    <source>
        <strain evidence="3 4">DSM 105466</strain>
    </source>
</reference>
<dbReference type="PANTHER" id="PTHR35394:SF5">
    <property type="entry name" value="DUF3176 DOMAIN-CONTAINING PROTEIN"/>
    <property type="match status" value="1"/>
</dbReference>
<sequence length="690" mass="76645">MRTCEREALSMLILWEIIWKKGRDRPQLKLLCVKANDIISDVLHRHTKSHVKTGCTWVNYVKINDSIARHDPSLSSLEGTTQALNDADLSYEYSEAGHGVGNTISGGSRSKDRGRTPPSSISQDASASLQSLSGLTPEASLIEDGDFISRLTPFPLALDPDFYQFTPNQERGRSLLTEEQTVPFALQPTSSANRQSQRARNPLTTEPTNDATNIRNVTSIPFSRTKQCWISQQVCQRRTGIQLRERVVGSKRMNLLCDRDVDNYILEGRAKRLKFHETSRQRLEAILESNARILLPPSESSTQLIVESTGPSNTFSQLFRGDIPATTLLDIALDVYIGHCNGKLPIIHSATFITEAASPSFLLAALLSGFLMFRAKGAPEYVIRMFPVLVSMTLTELQSSTNEQDQPIKYLNAMTTALLNLHLGVLLGKLGMDTQLDVLTVTLFTTAEDHGLFGATDDVLPQDFFSDTTPLEVQWARWARVEPVKRDHVNFGTAVGAFRAAIVLGLYYLTVPPNLHAKKEHSLDLLSNPDWEEIGRAGFPILGGSLKLHLILRERDARCPVCGGPYSYNASSSGSPNNDTFACAMKGMSDAMTKKLRGSVITANGANATNIAVGKTLVVTTFIHIEWLWIVLPTMAWVFSLVTWLGTALRTYQWRIPKWRDNPLPLMFLYRENSGDTFVDLEEDSIDNSS</sequence>
<dbReference type="STRING" id="5539.A0A3E2GV57"/>
<feature type="region of interest" description="Disordered" evidence="1">
    <location>
        <begin position="184"/>
        <end position="211"/>
    </location>
</feature>
<keyword evidence="2" id="KW-0812">Transmembrane</keyword>
<organism evidence="3 4">
    <name type="scientific">Scytalidium lignicola</name>
    <name type="common">Hyphomycete</name>
    <dbReference type="NCBI Taxonomy" id="5539"/>
    <lineage>
        <taxon>Eukaryota</taxon>
        <taxon>Fungi</taxon>
        <taxon>Dikarya</taxon>
        <taxon>Ascomycota</taxon>
        <taxon>Pezizomycotina</taxon>
        <taxon>Leotiomycetes</taxon>
        <taxon>Leotiomycetes incertae sedis</taxon>
        <taxon>Scytalidium</taxon>
    </lineage>
</organism>
<feature type="non-terminal residue" evidence="3">
    <location>
        <position position="690"/>
    </location>
</feature>